<dbReference type="EMBL" id="JAKROA010000001">
    <property type="protein sequence ID" value="KAL5111808.1"/>
    <property type="molecule type" value="Genomic_DNA"/>
</dbReference>
<reference evidence="1 2" key="1">
    <citation type="journal article" date="2022" name="Front. Cell. Infect. Microbiol.">
        <title>The Genomes of Two Strains of Taenia crassiceps the Animal Model for the Study of Human Cysticercosis.</title>
        <authorList>
            <person name="Bobes R.J."/>
            <person name="Estrada K."/>
            <person name="Rios-Valencia D.G."/>
            <person name="Calderon-Gallegos A."/>
            <person name="de la Torre P."/>
            <person name="Carrero J.C."/>
            <person name="Sanchez-Flores A."/>
            <person name="Laclette J.P."/>
        </authorList>
    </citation>
    <scope>NUCLEOTIDE SEQUENCE [LARGE SCALE GENOMIC DNA]</scope>
    <source>
        <strain evidence="1">WFUcys</strain>
    </source>
</reference>
<name>A0ABR4QQI7_9CEST</name>
<accession>A0ABR4QQI7</accession>
<protein>
    <submittedName>
        <fullName evidence="1">Uncharacterized protein</fullName>
    </submittedName>
</protein>
<sequence length="144" mass="15706">MVGMPFGKRCTADLPKTDSLTGSVFEANPLSPPPYDSPPTPPYTTVLLFLLIPLSCLHACLPAFLPACLPAPSAREKSTASDSSDGCDMPRVHTRPLLHTHACTSPMLLLWLPFSLSLSHWRSLSIGSFIFLRNEEKTTLTNLN</sequence>
<evidence type="ECO:0000313" key="1">
    <source>
        <dbReference type="EMBL" id="KAL5111808.1"/>
    </source>
</evidence>
<gene>
    <name evidence="1" type="ORF">TcWFU_003622</name>
</gene>
<comment type="caution">
    <text evidence="1">The sequence shown here is derived from an EMBL/GenBank/DDBJ whole genome shotgun (WGS) entry which is preliminary data.</text>
</comment>
<proteinExistence type="predicted"/>
<evidence type="ECO:0000313" key="2">
    <source>
        <dbReference type="Proteomes" id="UP001651158"/>
    </source>
</evidence>
<dbReference type="Proteomes" id="UP001651158">
    <property type="component" value="Unassembled WGS sequence"/>
</dbReference>
<organism evidence="1 2">
    <name type="scientific">Taenia crassiceps</name>
    <dbReference type="NCBI Taxonomy" id="6207"/>
    <lineage>
        <taxon>Eukaryota</taxon>
        <taxon>Metazoa</taxon>
        <taxon>Spiralia</taxon>
        <taxon>Lophotrochozoa</taxon>
        <taxon>Platyhelminthes</taxon>
        <taxon>Cestoda</taxon>
        <taxon>Eucestoda</taxon>
        <taxon>Cyclophyllidea</taxon>
        <taxon>Taeniidae</taxon>
        <taxon>Taenia</taxon>
    </lineage>
</organism>
<keyword evidence="2" id="KW-1185">Reference proteome</keyword>